<dbReference type="InterPro" id="IPR011604">
    <property type="entry name" value="PDDEXK-like_dom_sf"/>
</dbReference>
<feature type="active site" evidence="1">
    <location>
        <position position="344"/>
    </location>
</feature>
<evidence type="ECO:0000313" key="5">
    <source>
        <dbReference type="Proteomes" id="UP001152759"/>
    </source>
</evidence>
<dbReference type="EMBL" id="OU963864">
    <property type="protein sequence ID" value="CAH0386574.1"/>
    <property type="molecule type" value="Genomic_DNA"/>
</dbReference>
<organism evidence="4 5">
    <name type="scientific">Bemisia tabaci</name>
    <name type="common">Sweetpotato whitefly</name>
    <name type="synonym">Aleurodes tabaci</name>
    <dbReference type="NCBI Taxonomy" id="7038"/>
    <lineage>
        <taxon>Eukaryota</taxon>
        <taxon>Metazoa</taxon>
        <taxon>Ecdysozoa</taxon>
        <taxon>Arthropoda</taxon>
        <taxon>Hexapoda</taxon>
        <taxon>Insecta</taxon>
        <taxon>Pterygota</taxon>
        <taxon>Neoptera</taxon>
        <taxon>Paraneoptera</taxon>
        <taxon>Hemiptera</taxon>
        <taxon>Sternorrhyncha</taxon>
        <taxon>Aleyrodoidea</taxon>
        <taxon>Aleyrodidae</taxon>
        <taxon>Aleyrodinae</taxon>
        <taxon>Bemisia</taxon>
    </lineage>
</organism>
<dbReference type="PANTHER" id="PTHR31340">
    <property type="entry name" value="MITOCHONDRIAL GENOME MAINTENANCE EXONUCLEASE 1"/>
    <property type="match status" value="1"/>
</dbReference>
<dbReference type="GO" id="GO:0006264">
    <property type="term" value="P:mitochondrial DNA replication"/>
    <property type="evidence" value="ECO:0007669"/>
    <property type="project" value="TreeGrafter"/>
</dbReference>
<feature type="domain" description="PD-(D/E)XK endonuclease-like" evidence="3">
    <location>
        <begin position="244"/>
        <end position="379"/>
    </location>
</feature>
<dbReference type="Proteomes" id="UP001152759">
    <property type="component" value="Chromosome 3"/>
</dbReference>
<comment type="similarity">
    <text evidence="1">Belongs to the MGME1 family.</text>
</comment>
<accession>A0A9P0A514</accession>
<dbReference type="InterPro" id="IPR038726">
    <property type="entry name" value="PDDEXK_AddAB-type"/>
</dbReference>
<protein>
    <recommendedName>
        <fullName evidence="1">Mitochondrial genome maintenance exonuclease 1</fullName>
        <ecNumber evidence="1">3.1.-.-</ecNumber>
    </recommendedName>
</protein>
<reference evidence="4" key="1">
    <citation type="submission" date="2021-12" db="EMBL/GenBank/DDBJ databases">
        <authorList>
            <person name="King R."/>
        </authorList>
    </citation>
    <scope>NUCLEOTIDE SEQUENCE</scope>
</reference>
<feature type="active site" evidence="1">
    <location>
        <position position="346"/>
    </location>
</feature>
<keyword evidence="1" id="KW-0269">Exonuclease</keyword>
<dbReference type="HAMAP" id="MF_03030">
    <property type="entry name" value="MGME1"/>
    <property type="match status" value="1"/>
</dbReference>
<comment type="subcellular location">
    <subcellularLocation>
        <location evidence="1">Mitochondrion</location>
    </subcellularLocation>
</comment>
<gene>
    <name evidence="4" type="ORF">BEMITA_LOCUS5669</name>
</gene>
<proteinExistence type="inferred from homology"/>
<evidence type="ECO:0000313" key="4">
    <source>
        <dbReference type="EMBL" id="CAH0386574.1"/>
    </source>
</evidence>
<dbReference type="KEGG" id="btab:109031062"/>
<dbReference type="PANTHER" id="PTHR31340:SF3">
    <property type="entry name" value="MITOCHONDRIAL GENOME MAINTENANCE EXONUCLEASE 1"/>
    <property type="match status" value="1"/>
</dbReference>
<dbReference type="GO" id="GO:0043504">
    <property type="term" value="P:mitochondrial DNA repair"/>
    <property type="evidence" value="ECO:0007669"/>
    <property type="project" value="UniProtKB-UniRule"/>
</dbReference>
<keyword evidence="5" id="KW-1185">Reference proteome</keyword>
<dbReference type="EC" id="3.1.-.-" evidence="1"/>
<dbReference type="GO" id="GO:0005739">
    <property type="term" value="C:mitochondrion"/>
    <property type="evidence" value="ECO:0007669"/>
    <property type="project" value="UniProtKB-SubCell"/>
</dbReference>
<feature type="compositionally biased region" description="Basic and acidic residues" evidence="2">
    <location>
        <begin position="78"/>
        <end position="96"/>
    </location>
</feature>
<dbReference type="Gene3D" id="3.90.320.10">
    <property type="match status" value="1"/>
</dbReference>
<feature type="region of interest" description="Disordered" evidence="2">
    <location>
        <begin position="72"/>
        <end position="106"/>
    </location>
</feature>
<dbReference type="Pfam" id="PF12705">
    <property type="entry name" value="PDDEXK_1"/>
    <property type="match status" value="1"/>
</dbReference>
<feature type="active site" evidence="1">
    <location>
        <position position="331"/>
    </location>
</feature>
<keyword evidence="1" id="KW-0378">Hydrolase</keyword>
<sequence length="430" mass="48565">MMATVVKCFKFFTSACATTDTFPTMLVPRTFTHFFIKVHSSSKARIKAFDRMRINSENRLMYGDLLETQSERKKRLANKRETSSKSDASVEQKARGETSLSMDSNIPASVVDSNNISLKFSETLKIEPASPVDKDFKDIEKNIAQCDSSSEVKVTIETDSVTSTSQSSSGVKDNVNNLAEDPQTNTERFTFPIENADKPDLEISADTELLLGRIITKSDSLYKYPSVTKILNLTMSEASKSALFRWRNRLIAELGEEKFQEHHAKQLQLGTLFHSSLQEYLQVTPKDESVLEPELEGCWKSLERVLPRISTVKLLESHVVHEKLKYRGIIDCIAVYRNTPLIIEWKKSGKSKSSLAMTYDAPLQLSAYIGALNYDSSYPFKVSEGLVVVAYSDGAPANVFRLSPAELKHNWNAWLERYKKFTDMVEIEST</sequence>
<evidence type="ECO:0000256" key="1">
    <source>
        <dbReference type="HAMAP-Rule" id="MF_03030"/>
    </source>
</evidence>
<evidence type="ECO:0000259" key="3">
    <source>
        <dbReference type="Pfam" id="PF12705"/>
    </source>
</evidence>
<evidence type="ECO:0000256" key="2">
    <source>
        <dbReference type="SAM" id="MobiDB-lite"/>
    </source>
</evidence>
<name>A0A9P0A514_BEMTA</name>
<dbReference type="GO" id="GO:0008297">
    <property type="term" value="F:single-stranded DNA exodeoxyribonuclease activity"/>
    <property type="evidence" value="ECO:0007669"/>
    <property type="project" value="UniProtKB-UniRule"/>
</dbReference>
<keyword evidence="1" id="KW-0540">Nuclease</keyword>
<keyword evidence="1" id="KW-0496">Mitochondrion</keyword>
<comment type="function">
    <text evidence="1">Metal-dependent single-stranded DNA (ssDNA) exonuclease involved in mitochondrial genome maintenance.</text>
</comment>
<dbReference type="AlphaFoldDB" id="A0A9P0A514"/>